<feature type="compositionally biased region" description="Basic and acidic residues" evidence="1">
    <location>
        <begin position="617"/>
        <end position="631"/>
    </location>
</feature>
<feature type="region of interest" description="Disordered" evidence="1">
    <location>
        <begin position="527"/>
        <end position="564"/>
    </location>
</feature>
<name>A0A2H3D682_ARMGA</name>
<accession>A0A2H3D682</accession>
<gene>
    <name evidence="2" type="ORF">ARMGADRAFT_1032277</name>
</gene>
<evidence type="ECO:0000256" key="1">
    <source>
        <dbReference type="SAM" id="MobiDB-lite"/>
    </source>
</evidence>
<sequence length="707" mass="78371">MLEVGGAMDHPAHPVPAQTVDLTSMQSALTRLREITDAGDGQQANAFMRAIINNMWTSIGSAPNPILSARYPTKLVGQHLLHWIKEFLAYNRVYEACHSHMRRMDIVIYESYSVETANDALIKQVVLFLDPNWFGRMTPFMCAEYARIRDINNYRKMWAFKRAYEAEAGELGPEGVYSAVLMPVLKVTSNGSIVSNWEARPNGRMADKWESDNEGEEEGVSTVDLQAGHDFYMSSEIFCKAQVASRVVAGARLVGDCDDLRVAAGSLCQADLPQCVADPSSSGIGDQSAFIGSERGTPLGIHKEEDCGGLGLQGGPEMPGNMLWKPEHSGLNGKPARRNVARSKESLMLSREVVDDNVGMFQEHFEENSRWKYRNFSSDTCEGIVQGVPSDWTEAHAHSLYDSIVVDPIQRTKNAWTPAHICWMMKSIWFCDKIAWLSQVTGVDASILQRQWTAVFRQIRLFIRQFCHASIQENTVCSPSFQRDLSNLVAEYWLATSDPVSLDVDTGTSDMEGDGDEDVGYRAAQPPATLMDVDPPAPEGEPDGNETGEEWQVTSEMRADSAAAQAAATLAGLVMYSTSSDDSSGEDEGEVKEGNKGEVKEEDDEEVEKAVKPKRKSPAEGKEEEKDHEADDEREEEEEVDELEGRGASDVVPALKKKGYTCTGWPVDLNQRLRQGKTQPAMHAYMVEMEEEGVLEVHVIVVSPFFN</sequence>
<dbReference type="Proteomes" id="UP000217790">
    <property type="component" value="Unassembled WGS sequence"/>
</dbReference>
<reference evidence="3" key="1">
    <citation type="journal article" date="2017" name="Nat. Ecol. Evol.">
        <title>Genome expansion and lineage-specific genetic innovations in the forest pathogenic fungi Armillaria.</title>
        <authorList>
            <person name="Sipos G."/>
            <person name="Prasanna A.N."/>
            <person name="Walter M.C."/>
            <person name="O'Connor E."/>
            <person name="Balint B."/>
            <person name="Krizsan K."/>
            <person name="Kiss B."/>
            <person name="Hess J."/>
            <person name="Varga T."/>
            <person name="Slot J."/>
            <person name="Riley R."/>
            <person name="Boka B."/>
            <person name="Rigling D."/>
            <person name="Barry K."/>
            <person name="Lee J."/>
            <person name="Mihaltcheva S."/>
            <person name="LaButti K."/>
            <person name="Lipzen A."/>
            <person name="Waldron R."/>
            <person name="Moloney N.M."/>
            <person name="Sperisen C."/>
            <person name="Kredics L."/>
            <person name="Vagvoelgyi C."/>
            <person name="Patrignani A."/>
            <person name="Fitzpatrick D."/>
            <person name="Nagy I."/>
            <person name="Doyle S."/>
            <person name="Anderson J.B."/>
            <person name="Grigoriev I.V."/>
            <person name="Gueldener U."/>
            <person name="Muensterkoetter M."/>
            <person name="Nagy L.G."/>
        </authorList>
    </citation>
    <scope>NUCLEOTIDE SEQUENCE [LARGE SCALE GENOMIC DNA]</scope>
    <source>
        <strain evidence="3">Ar21-2</strain>
    </source>
</reference>
<organism evidence="2 3">
    <name type="scientific">Armillaria gallica</name>
    <name type="common">Bulbous honey fungus</name>
    <name type="synonym">Armillaria bulbosa</name>
    <dbReference type="NCBI Taxonomy" id="47427"/>
    <lineage>
        <taxon>Eukaryota</taxon>
        <taxon>Fungi</taxon>
        <taxon>Dikarya</taxon>
        <taxon>Basidiomycota</taxon>
        <taxon>Agaricomycotina</taxon>
        <taxon>Agaricomycetes</taxon>
        <taxon>Agaricomycetidae</taxon>
        <taxon>Agaricales</taxon>
        <taxon>Marasmiineae</taxon>
        <taxon>Physalacriaceae</taxon>
        <taxon>Armillaria</taxon>
    </lineage>
</organism>
<dbReference type="EMBL" id="KZ293664">
    <property type="protein sequence ID" value="PBK90755.1"/>
    <property type="molecule type" value="Genomic_DNA"/>
</dbReference>
<feature type="compositionally biased region" description="Acidic residues" evidence="1">
    <location>
        <begin position="540"/>
        <end position="549"/>
    </location>
</feature>
<keyword evidence="3" id="KW-1185">Reference proteome</keyword>
<evidence type="ECO:0000313" key="2">
    <source>
        <dbReference type="EMBL" id="PBK90755.1"/>
    </source>
</evidence>
<feature type="region of interest" description="Disordered" evidence="1">
    <location>
        <begin position="577"/>
        <end position="648"/>
    </location>
</feature>
<dbReference type="OrthoDB" id="2911172at2759"/>
<dbReference type="AlphaFoldDB" id="A0A2H3D682"/>
<feature type="compositionally biased region" description="Acidic residues" evidence="1">
    <location>
        <begin position="632"/>
        <end position="642"/>
    </location>
</feature>
<protein>
    <submittedName>
        <fullName evidence="2">Uncharacterized protein</fullName>
    </submittedName>
</protein>
<dbReference type="InParanoid" id="A0A2H3D682"/>
<evidence type="ECO:0000313" key="3">
    <source>
        <dbReference type="Proteomes" id="UP000217790"/>
    </source>
</evidence>
<proteinExistence type="predicted"/>